<dbReference type="InterPro" id="IPR002999">
    <property type="entry name" value="Tudor"/>
</dbReference>
<dbReference type="Pfam" id="PF00567">
    <property type="entry name" value="TUDOR"/>
    <property type="match status" value="4"/>
</dbReference>
<keyword evidence="3" id="KW-0862">Zinc</keyword>
<dbReference type="AlphaFoldDB" id="A0AAD8G680"/>
<dbReference type="Gene3D" id="2.30.30.140">
    <property type="match status" value="4"/>
</dbReference>
<gene>
    <name evidence="8" type="primary">tdrd1</name>
    <name evidence="8" type="ORF">AOXY_G13412</name>
</gene>
<feature type="domain" description="Tudor" evidence="6">
    <location>
        <begin position="735"/>
        <end position="794"/>
    </location>
</feature>
<reference evidence="8" key="1">
    <citation type="submission" date="2022-02" db="EMBL/GenBank/DDBJ databases">
        <title>Atlantic sturgeon de novo genome assembly.</title>
        <authorList>
            <person name="Stock M."/>
            <person name="Klopp C."/>
            <person name="Guiguen Y."/>
            <person name="Cabau C."/>
            <person name="Parinello H."/>
            <person name="Santidrian Yebra-Pimentel E."/>
            <person name="Kuhl H."/>
            <person name="Dirks R.P."/>
            <person name="Guessner J."/>
            <person name="Wuertz S."/>
            <person name="Du K."/>
            <person name="Schartl M."/>
        </authorList>
    </citation>
    <scope>NUCLEOTIDE SEQUENCE</scope>
    <source>
        <strain evidence="8">STURGEONOMICS-FGT-2020</strain>
        <tissue evidence="8">Whole blood</tissue>
    </source>
</reference>
<evidence type="ECO:0000259" key="7">
    <source>
        <dbReference type="PROSITE" id="PS50865"/>
    </source>
</evidence>
<dbReference type="CDD" id="cd20409">
    <property type="entry name" value="Tudor_TDRD1_rpt2"/>
    <property type="match status" value="1"/>
</dbReference>
<evidence type="ECO:0000259" key="6">
    <source>
        <dbReference type="PROSITE" id="PS50304"/>
    </source>
</evidence>
<dbReference type="Gene3D" id="2.40.50.90">
    <property type="match status" value="4"/>
</dbReference>
<dbReference type="InterPro" id="IPR002893">
    <property type="entry name" value="Znf_MYND"/>
</dbReference>
<dbReference type="EMBL" id="JAGXEW010000011">
    <property type="protein sequence ID" value="KAK1166696.1"/>
    <property type="molecule type" value="Genomic_DNA"/>
</dbReference>
<evidence type="ECO:0000256" key="4">
    <source>
        <dbReference type="PROSITE-ProRule" id="PRU00134"/>
    </source>
</evidence>
<feature type="domain" description="Tudor" evidence="6">
    <location>
        <begin position="509"/>
        <end position="568"/>
    </location>
</feature>
<dbReference type="InterPro" id="IPR035437">
    <property type="entry name" value="SNase_OB-fold_sf"/>
</dbReference>
<evidence type="ECO:0000313" key="8">
    <source>
        <dbReference type="EMBL" id="KAK1166696.1"/>
    </source>
</evidence>
<evidence type="ECO:0000256" key="5">
    <source>
        <dbReference type="SAM" id="MobiDB-lite"/>
    </source>
</evidence>
<protein>
    <submittedName>
        <fullName evidence="8">Tudor domain-containing protein 1-like</fullName>
    </submittedName>
</protein>
<feature type="region of interest" description="Disordered" evidence="5">
    <location>
        <begin position="1"/>
        <end position="38"/>
    </location>
</feature>
<evidence type="ECO:0000256" key="3">
    <source>
        <dbReference type="ARBA" id="ARBA00022833"/>
    </source>
</evidence>
<dbReference type="GO" id="GO:0008270">
    <property type="term" value="F:zinc ion binding"/>
    <property type="evidence" value="ECO:0007669"/>
    <property type="project" value="UniProtKB-KW"/>
</dbReference>
<dbReference type="PANTHER" id="PTHR16442">
    <property type="entry name" value="RING FINGER PROTEIN 17"/>
    <property type="match status" value="1"/>
</dbReference>
<accession>A0AAD8G680</accession>
<evidence type="ECO:0000256" key="2">
    <source>
        <dbReference type="ARBA" id="ARBA00022771"/>
    </source>
</evidence>
<dbReference type="Pfam" id="PF01753">
    <property type="entry name" value="zf-MYND"/>
    <property type="match status" value="1"/>
</dbReference>
<dbReference type="SUPFAM" id="SSF63748">
    <property type="entry name" value="Tudor/PWWP/MBT"/>
    <property type="match status" value="4"/>
</dbReference>
<organism evidence="8 9">
    <name type="scientific">Acipenser oxyrinchus oxyrinchus</name>
    <dbReference type="NCBI Taxonomy" id="40147"/>
    <lineage>
        <taxon>Eukaryota</taxon>
        <taxon>Metazoa</taxon>
        <taxon>Chordata</taxon>
        <taxon>Craniata</taxon>
        <taxon>Vertebrata</taxon>
        <taxon>Euteleostomi</taxon>
        <taxon>Actinopterygii</taxon>
        <taxon>Chondrostei</taxon>
        <taxon>Acipenseriformes</taxon>
        <taxon>Acipenseridae</taxon>
        <taxon>Acipenser</taxon>
    </lineage>
</organism>
<dbReference type="SMART" id="SM00333">
    <property type="entry name" value="TUDOR"/>
    <property type="match status" value="4"/>
</dbReference>
<dbReference type="Proteomes" id="UP001230051">
    <property type="component" value="Unassembled WGS sequence"/>
</dbReference>
<keyword evidence="1" id="KW-0479">Metal-binding</keyword>
<comment type="caution">
    <text evidence="8">The sequence shown here is derived from an EMBL/GenBank/DDBJ whole genome shotgun (WGS) entry which is preliminary data.</text>
</comment>
<evidence type="ECO:0000256" key="1">
    <source>
        <dbReference type="ARBA" id="ARBA00022723"/>
    </source>
</evidence>
<name>A0AAD8G680_ACIOX</name>
<evidence type="ECO:0000313" key="9">
    <source>
        <dbReference type="Proteomes" id="UP001230051"/>
    </source>
</evidence>
<dbReference type="FunFam" id="2.30.30.140:FF:000048">
    <property type="entry name" value="Tudor domain containing 1"/>
    <property type="match status" value="1"/>
</dbReference>
<feature type="region of interest" description="Disordered" evidence="5">
    <location>
        <begin position="646"/>
        <end position="665"/>
    </location>
</feature>
<dbReference type="PROSITE" id="PS01360">
    <property type="entry name" value="ZF_MYND_1"/>
    <property type="match status" value="1"/>
</dbReference>
<dbReference type="PROSITE" id="PS50865">
    <property type="entry name" value="ZF_MYND_2"/>
    <property type="match status" value="1"/>
</dbReference>
<feature type="region of interest" description="Disordered" evidence="5">
    <location>
        <begin position="62"/>
        <end position="89"/>
    </location>
</feature>
<dbReference type="Gene3D" id="6.10.140.2220">
    <property type="match status" value="1"/>
</dbReference>
<feature type="compositionally biased region" description="Basic and acidic residues" evidence="5">
    <location>
        <begin position="69"/>
        <end position="81"/>
    </location>
</feature>
<keyword evidence="2 4" id="KW-0863">Zinc-finger</keyword>
<dbReference type="PANTHER" id="PTHR16442:SF1">
    <property type="entry name" value="RING FINGER PROTEIN 17"/>
    <property type="match status" value="1"/>
</dbReference>
<dbReference type="PROSITE" id="PS50304">
    <property type="entry name" value="TUDOR"/>
    <property type="match status" value="4"/>
</dbReference>
<dbReference type="FunFam" id="2.30.30.140:FF:000018">
    <property type="entry name" value="Serine/threonine-protein kinase 31"/>
    <property type="match status" value="3"/>
</dbReference>
<feature type="domain" description="MYND-type" evidence="7">
    <location>
        <begin position="138"/>
        <end position="174"/>
    </location>
</feature>
<sequence>MAESRFGPTISQSAGRPNMPLRKPAPNPNLKPSRSEMGSQAALFAKKNFSFCQVSEEFLAKTGSPSRDVSGDAKNVNRMETNRSGSSSSTEDMCAGLSCEFKLNANKEQLSSASESLSSAHSMMQLQSLSSLKTVRFCNFCGLKGPLRCTQCKKTNYCSVNCQKEDWPAHRHVCKQRCQSETPRGLPVALAGSRLKVATHKMATVEATSEGKRMSLSDLQKMEFENGTELQASVIEFKTPGKFFIHIRTVEIMESLRKVTLALQKSYATMNSSDEYLPAKGEVCAAKYSQDQNWYRGLVQTVDSSLKKVNILYIDFGNEEDVTLDRLQPLSKDIDPLWPSAVQCRVAQLVPVKGTWSEECCNSAKQMLLGQACQISIVETLHGEASFAVHVTVPKIGKQLDSYLIEQGYAAKEEDAKNSQAECDINTILNTALENYKSNVSERNEENNQTQVPEPITLCIDEAFVSVVTHVTSPDDFILQQLQNASVVQELQTGLREHCLQTPASVDFRPARGTICCSQFTEDNQWYRATVLSYTSKDKVCVGYIDFGNCEELNVDRIRPVTEKFLQLPMQAIPCALAGVKPILGVWTPEAVLIMKKLVSSKFLKAKVVGRKERKALVELCDEHSDPQASIAELLIATGYAAAAAADDEEEESKKHKADSVVETEDTASTVPLREKLEWTSAGLPDNQAVDVAISVLHSPGEFYCQRYIARDLQALNELSVELSRYCRAESNLFTPAVGEPCCAVFPGDGNWYRAMVKEVASNGKAKVYFVDYGNACELAADQLRPIVAKYLKHPFQAIKCWLAGIKPLDKDWTKDAIARFQALMRGTRPKVQVVSKNKSGFGIDMRWKEQSIASILVAEELAVAENANIAETPAAAPPATPHTGGSFPHRWKTAELPVGETFQLHIAEVVNPSLFFAMNIDSQVDMQKLQPLMVELAEYCSSQSQHAELKPKAGVACCARFSGDKNWYRAIVLETSDTAAKVIYADYGNSESVEYSSIQPIQEKHLELPFQVVKCALAAQRESPGEWPQSSVEQFKTLVQGRKVFASVQEFDGELHTVNLKSCAEDGSVNVAQMIMEDLSKSNSKSTTPESVAQTIVEDLTNCTAAPTTTESQPTCRTKCCCAHLSQKVDKLEKLLLMVASKLMDPPKNC</sequence>
<dbReference type="SUPFAM" id="SSF144232">
    <property type="entry name" value="HIT/MYND zinc finger-like"/>
    <property type="match status" value="1"/>
</dbReference>
<keyword evidence="9" id="KW-1185">Reference proteome</keyword>
<feature type="domain" description="Tudor" evidence="6">
    <location>
        <begin position="951"/>
        <end position="1009"/>
    </location>
</feature>
<feature type="domain" description="Tudor" evidence="6">
    <location>
        <begin position="277"/>
        <end position="337"/>
    </location>
</feature>
<proteinExistence type="predicted"/>
<dbReference type="InterPro" id="IPR047377">
    <property type="entry name" value="Tudor_TDRD1_rpt2"/>
</dbReference>